<feature type="chain" id="PRO_5002372071" description="Peptidase A1 domain-containing protein" evidence="6">
    <location>
        <begin position="28"/>
        <end position="402"/>
    </location>
</feature>
<reference evidence="9" key="1">
    <citation type="submission" date="2013-06" db="EMBL/GenBank/DDBJ databases">
        <authorList>
            <person name="Zhao Q."/>
        </authorList>
    </citation>
    <scope>NUCLEOTIDE SEQUENCE</scope>
    <source>
        <strain evidence="9">cv. W1943</strain>
    </source>
</reference>
<dbReference type="GO" id="GO:0004190">
    <property type="term" value="F:aspartic-type endopeptidase activity"/>
    <property type="evidence" value="ECO:0007669"/>
    <property type="project" value="UniProtKB-KW"/>
</dbReference>
<dbReference type="PANTHER" id="PTHR47967:SF17">
    <property type="entry name" value="EUKARYOTIC ASPARTYL PROTEASE FAMILY PROTEIN, EXPRESSED"/>
    <property type="match status" value="1"/>
</dbReference>
<evidence type="ECO:0000256" key="2">
    <source>
        <dbReference type="ARBA" id="ARBA00022670"/>
    </source>
</evidence>
<keyword evidence="2" id="KW-0645">Protease</keyword>
<keyword evidence="5" id="KW-0325">Glycoprotein</keyword>
<feature type="signal peptide" evidence="6">
    <location>
        <begin position="1"/>
        <end position="27"/>
    </location>
</feature>
<dbReference type="Gene3D" id="2.40.70.10">
    <property type="entry name" value="Acid Proteases"/>
    <property type="match status" value="2"/>
</dbReference>
<dbReference type="eggNOG" id="KOG1339">
    <property type="taxonomic scope" value="Eukaryota"/>
</dbReference>
<dbReference type="HOGENOM" id="CLU_005738_1_1_1"/>
<evidence type="ECO:0000256" key="3">
    <source>
        <dbReference type="ARBA" id="ARBA00022750"/>
    </source>
</evidence>
<dbReference type="Gramene" id="ORUFI10G18100.1">
    <property type="protein sequence ID" value="ORUFI10G18100.1"/>
    <property type="gene ID" value="ORUFI10G18100"/>
</dbReference>
<comment type="similarity">
    <text evidence="1">Belongs to the peptidase A1 family.</text>
</comment>
<keyword evidence="9" id="KW-1185">Reference proteome</keyword>
<dbReference type="PROSITE" id="PS51767">
    <property type="entry name" value="PEPTIDASE_A1"/>
    <property type="match status" value="1"/>
</dbReference>
<dbReference type="OMA" id="YVVNFTI"/>
<dbReference type="InterPro" id="IPR032861">
    <property type="entry name" value="TAXi_N"/>
</dbReference>
<reference evidence="8" key="2">
    <citation type="submission" date="2015-06" db="UniProtKB">
        <authorList>
            <consortium name="EnsemblPlants"/>
        </authorList>
    </citation>
    <scope>IDENTIFICATION</scope>
</reference>
<dbReference type="InterPro" id="IPR021109">
    <property type="entry name" value="Peptidase_aspartic_dom_sf"/>
</dbReference>
<sequence length="402" mass="42446">MGRPVAALLALCLISLTTCSLSRRAAALSVPHGLRRGHGRLLADATAGGTAVSMSWSRFFYVVNFTIGTPPQPASGVVDLTGDFIWTQCATCRRCFKQSLPLFNRSASSTFKPEPCGSARCKAAETNRCSSDGVCGYEVGIEFGNTLGIGGTDTVAIGTATANLVFGCAEESDFKTMLGPSGVVGLAGTPWSLVSQMNATAFSYCLAPPETGKNSRLFLGPSAKLASGKSASTPFVKTNPDDDLSSYYRVQLEGIKAGDVVIPTPRNASTVLVQTFSPFSYLVDDAYQVFRKAVAVAIGGETPPYPHDLCFPKAGFSSANAPDLVFTFQGAAALTVRPSSYLIHTMNDTVCLAIMSSAQLNLTGEFVGLNLLGSLQQENVHFLFDLEKKTLSFEPADCSSLT</sequence>
<accession>A0A0E0R1V7</accession>
<dbReference type="Pfam" id="PF14543">
    <property type="entry name" value="TAXi_N"/>
    <property type="match status" value="1"/>
</dbReference>
<dbReference type="AlphaFoldDB" id="A0A0E0R1V7"/>
<dbReference type="InterPro" id="IPR034161">
    <property type="entry name" value="Pepsin-like_plant"/>
</dbReference>
<feature type="domain" description="Peptidase A1" evidence="7">
    <location>
        <begin position="61"/>
        <end position="394"/>
    </location>
</feature>
<keyword evidence="3" id="KW-0064">Aspartyl protease</keyword>
<dbReference type="SUPFAM" id="SSF50630">
    <property type="entry name" value="Acid proteases"/>
    <property type="match status" value="1"/>
</dbReference>
<evidence type="ECO:0000313" key="9">
    <source>
        <dbReference type="Proteomes" id="UP000008022"/>
    </source>
</evidence>
<evidence type="ECO:0000256" key="1">
    <source>
        <dbReference type="ARBA" id="ARBA00007447"/>
    </source>
</evidence>
<dbReference type="Proteomes" id="UP000008022">
    <property type="component" value="Unassembled WGS sequence"/>
</dbReference>
<dbReference type="CDD" id="cd05476">
    <property type="entry name" value="pepsin_A_like_plant"/>
    <property type="match status" value="1"/>
</dbReference>
<evidence type="ECO:0000256" key="4">
    <source>
        <dbReference type="ARBA" id="ARBA00022801"/>
    </source>
</evidence>
<dbReference type="EnsemblPlants" id="ORUFI10G18100.1">
    <property type="protein sequence ID" value="ORUFI10G18100.1"/>
    <property type="gene ID" value="ORUFI10G18100"/>
</dbReference>
<dbReference type="STRING" id="4529.A0A0E0R1V7"/>
<dbReference type="InterPro" id="IPR051708">
    <property type="entry name" value="Plant_Aspart_Prot_A1"/>
</dbReference>
<dbReference type="PANTHER" id="PTHR47967">
    <property type="entry name" value="OS07G0603500 PROTEIN-RELATED"/>
    <property type="match status" value="1"/>
</dbReference>
<evidence type="ECO:0000259" key="7">
    <source>
        <dbReference type="PROSITE" id="PS51767"/>
    </source>
</evidence>
<protein>
    <recommendedName>
        <fullName evidence="7">Peptidase A1 domain-containing protein</fullName>
    </recommendedName>
</protein>
<dbReference type="InterPro" id="IPR032799">
    <property type="entry name" value="TAXi_C"/>
</dbReference>
<keyword evidence="6" id="KW-0732">Signal</keyword>
<evidence type="ECO:0000256" key="5">
    <source>
        <dbReference type="ARBA" id="ARBA00023180"/>
    </source>
</evidence>
<dbReference type="Pfam" id="PF14541">
    <property type="entry name" value="TAXi_C"/>
    <property type="match status" value="1"/>
</dbReference>
<proteinExistence type="inferred from homology"/>
<organism evidence="8 9">
    <name type="scientific">Oryza rufipogon</name>
    <name type="common">Brownbeard rice</name>
    <name type="synonym">Asian wild rice</name>
    <dbReference type="NCBI Taxonomy" id="4529"/>
    <lineage>
        <taxon>Eukaryota</taxon>
        <taxon>Viridiplantae</taxon>
        <taxon>Streptophyta</taxon>
        <taxon>Embryophyta</taxon>
        <taxon>Tracheophyta</taxon>
        <taxon>Spermatophyta</taxon>
        <taxon>Magnoliopsida</taxon>
        <taxon>Liliopsida</taxon>
        <taxon>Poales</taxon>
        <taxon>Poaceae</taxon>
        <taxon>BOP clade</taxon>
        <taxon>Oryzoideae</taxon>
        <taxon>Oryzeae</taxon>
        <taxon>Oryzinae</taxon>
        <taxon>Oryza</taxon>
    </lineage>
</organism>
<dbReference type="GO" id="GO:0005576">
    <property type="term" value="C:extracellular region"/>
    <property type="evidence" value="ECO:0007669"/>
    <property type="project" value="TreeGrafter"/>
</dbReference>
<dbReference type="InterPro" id="IPR033121">
    <property type="entry name" value="PEPTIDASE_A1"/>
</dbReference>
<dbReference type="GO" id="GO:0006508">
    <property type="term" value="P:proteolysis"/>
    <property type="evidence" value="ECO:0007669"/>
    <property type="project" value="UniProtKB-KW"/>
</dbReference>
<evidence type="ECO:0000256" key="6">
    <source>
        <dbReference type="SAM" id="SignalP"/>
    </source>
</evidence>
<name>A0A0E0R1V7_ORYRU</name>
<evidence type="ECO:0000313" key="8">
    <source>
        <dbReference type="EnsemblPlants" id="ORUFI10G18100.1"/>
    </source>
</evidence>
<keyword evidence="4" id="KW-0378">Hydrolase</keyword>